<dbReference type="AlphaFoldDB" id="A0A328VIK2"/>
<dbReference type="Proteomes" id="UP000248706">
    <property type="component" value="Unassembled WGS sequence"/>
</dbReference>
<evidence type="ECO:0000313" key="2">
    <source>
        <dbReference type="Proteomes" id="UP000248706"/>
    </source>
</evidence>
<name>A0A328VIK2_9CHLR</name>
<comment type="caution">
    <text evidence="1">The sequence shown here is derived from an EMBL/GenBank/DDBJ whole genome shotgun (WGS) entry which is preliminary data.</text>
</comment>
<accession>A0A328VIK2</accession>
<organism evidence="1 2">
    <name type="scientific">Thermogemmatispora tikiterensis</name>
    <dbReference type="NCBI Taxonomy" id="1825093"/>
    <lineage>
        <taxon>Bacteria</taxon>
        <taxon>Bacillati</taxon>
        <taxon>Chloroflexota</taxon>
        <taxon>Ktedonobacteria</taxon>
        <taxon>Thermogemmatisporales</taxon>
        <taxon>Thermogemmatisporaceae</taxon>
        <taxon>Thermogemmatispora</taxon>
    </lineage>
</organism>
<protein>
    <submittedName>
        <fullName evidence="1">Uncharacterized protein</fullName>
    </submittedName>
</protein>
<keyword evidence="2" id="KW-1185">Reference proteome</keyword>
<proteinExistence type="predicted"/>
<gene>
    <name evidence="1" type="ORF">A4R35_19720</name>
</gene>
<sequence length="72" mass="7904">MPEKEQQQRSVAPLLTGSQLSATASAELAPVPVWFLAFLPSSSPQRRAWPEPLRVPPRALLLGLLWSRTALS</sequence>
<evidence type="ECO:0000313" key="1">
    <source>
        <dbReference type="EMBL" id="RAQ97778.1"/>
    </source>
</evidence>
<dbReference type="EMBL" id="MCIF01000002">
    <property type="protein sequence ID" value="RAQ97778.1"/>
    <property type="molecule type" value="Genomic_DNA"/>
</dbReference>
<reference evidence="1 2" key="1">
    <citation type="submission" date="2016-08" db="EMBL/GenBank/DDBJ databases">
        <title>Analysis of Carbohydrate Active Enzymes in Thermogemmatispora T81 Reveals Carbohydrate Degradation Ability.</title>
        <authorList>
            <person name="Tomazini A."/>
            <person name="Lal S."/>
            <person name="Stott M."/>
            <person name="Henrissat B."/>
            <person name="Polikarpov I."/>
            <person name="Sparling R."/>
            <person name="Levin D.B."/>
        </authorList>
    </citation>
    <scope>NUCLEOTIDE SEQUENCE [LARGE SCALE GENOMIC DNA]</scope>
    <source>
        <strain evidence="1 2">T81</strain>
    </source>
</reference>